<sequence>MVEKFCAVCRRTHESTVHCLVPENDRLRARVVELEGEIRLRCADLDDAEKLRNHYREALEAITREHAGEPQSAGRMNQIDNVALNP</sequence>
<protein>
    <submittedName>
        <fullName evidence="2">Uncharacterized protein</fullName>
    </submittedName>
</protein>
<organism evidence="2 3">
    <name type="scientific">Mesoterricola sediminis</name>
    <dbReference type="NCBI Taxonomy" id="2927980"/>
    <lineage>
        <taxon>Bacteria</taxon>
        <taxon>Pseudomonadati</taxon>
        <taxon>Acidobacteriota</taxon>
        <taxon>Holophagae</taxon>
        <taxon>Holophagales</taxon>
        <taxon>Holophagaceae</taxon>
        <taxon>Mesoterricola</taxon>
    </lineage>
</organism>
<reference evidence="2" key="1">
    <citation type="journal article" date="2023" name="Int. J. Syst. Evol. Microbiol.">
        <title>Mesoterricola silvestris gen. nov., sp. nov., Mesoterricola sediminis sp. nov., Geothrix oryzae sp. nov., Geothrix edaphica sp. nov., Geothrix rubra sp. nov., and Geothrix limicola sp. nov., six novel members of Acidobacteriota isolated from soils.</title>
        <authorList>
            <person name="Itoh H."/>
            <person name="Sugisawa Y."/>
            <person name="Mise K."/>
            <person name="Xu Z."/>
            <person name="Kuniyasu M."/>
            <person name="Ushijima N."/>
            <person name="Kawano K."/>
            <person name="Kobayashi E."/>
            <person name="Shiratori Y."/>
            <person name="Masuda Y."/>
            <person name="Senoo K."/>
        </authorList>
    </citation>
    <scope>NUCLEOTIDE SEQUENCE</scope>
    <source>
        <strain evidence="2">W786</strain>
    </source>
</reference>
<dbReference type="EMBL" id="AP027081">
    <property type="protein sequence ID" value="BDU76230.1"/>
    <property type="molecule type" value="Genomic_DNA"/>
</dbReference>
<dbReference type="Proteomes" id="UP001228113">
    <property type="component" value="Chromosome"/>
</dbReference>
<dbReference type="RefSeq" id="WP_316411264.1">
    <property type="nucleotide sequence ID" value="NZ_AP027081.1"/>
</dbReference>
<dbReference type="AlphaFoldDB" id="A0AA48GXJ5"/>
<feature type="region of interest" description="Disordered" evidence="1">
    <location>
        <begin position="65"/>
        <end position="86"/>
    </location>
</feature>
<keyword evidence="3" id="KW-1185">Reference proteome</keyword>
<gene>
    <name evidence="2" type="ORF">METESE_11880</name>
</gene>
<dbReference type="KEGG" id="msea:METESE_11880"/>
<proteinExistence type="predicted"/>
<evidence type="ECO:0000256" key="1">
    <source>
        <dbReference type="SAM" id="MobiDB-lite"/>
    </source>
</evidence>
<name>A0AA48GXJ5_9BACT</name>
<evidence type="ECO:0000313" key="3">
    <source>
        <dbReference type="Proteomes" id="UP001228113"/>
    </source>
</evidence>
<evidence type="ECO:0000313" key="2">
    <source>
        <dbReference type="EMBL" id="BDU76230.1"/>
    </source>
</evidence>
<accession>A0AA48GXJ5</accession>